<feature type="transmembrane region" description="Helical" evidence="18">
    <location>
        <begin position="313"/>
        <end position="332"/>
    </location>
</feature>
<keyword evidence="10 18" id="KW-1278">Translocase</keyword>
<dbReference type="GO" id="GO:0006120">
    <property type="term" value="P:mitochondrial electron transport, NADH to ubiquinone"/>
    <property type="evidence" value="ECO:0007669"/>
    <property type="project" value="InterPro"/>
</dbReference>
<keyword evidence="8 18" id="KW-0812">Transmembrane</keyword>
<keyword evidence="13 18" id="KW-0520">NAD</keyword>
<dbReference type="InterPro" id="IPR003917">
    <property type="entry name" value="NADH_UbQ_OxRdtase_chain2"/>
</dbReference>
<gene>
    <name evidence="20" type="primary">ND2</name>
</gene>
<dbReference type="PANTHER" id="PTHR46552">
    <property type="entry name" value="NADH-UBIQUINONE OXIDOREDUCTASE CHAIN 2"/>
    <property type="match status" value="1"/>
</dbReference>
<protein>
    <recommendedName>
        <fullName evidence="5 18">NADH-ubiquinone oxidoreductase chain 2</fullName>
        <ecNumber evidence="4 18">7.1.1.2</ecNumber>
    </recommendedName>
</protein>
<feature type="transmembrane region" description="Helical" evidence="18">
    <location>
        <begin position="34"/>
        <end position="52"/>
    </location>
</feature>
<dbReference type="EMBL" id="MK215211">
    <property type="protein sequence ID" value="QAT19471.1"/>
    <property type="molecule type" value="Genomic_DNA"/>
</dbReference>
<dbReference type="Pfam" id="PF00361">
    <property type="entry name" value="Proton_antipo_M"/>
    <property type="match status" value="2"/>
</dbReference>
<keyword evidence="16 18" id="KW-0472">Membrane</keyword>
<dbReference type="AlphaFoldDB" id="A0A5B7KSP7"/>
<dbReference type="GeneID" id="41826749"/>
<evidence type="ECO:0000256" key="8">
    <source>
        <dbReference type="ARBA" id="ARBA00022692"/>
    </source>
</evidence>
<keyword evidence="12 18" id="KW-1133">Transmembrane helix</keyword>
<proteinExistence type="inferred from homology"/>
<dbReference type="InterPro" id="IPR050175">
    <property type="entry name" value="Complex_I_Subunit_2"/>
</dbReference>
<accession>A0A5B7KSP7</accession>
<evidence type="ECO:0000256" key="11">
    <source>
        <dbReference type="ARBA" id="ARBA00022982"/>
    </source>
</evidence>
<evidence type="ECO:0000256" key="16">
    <source>
        <dbReference type="ARBA" id="ARBA00023136"/>
    </source>
</evidence>
<feature type="transmembrane region" description="Helical" evidence="18">
    <location>
        <begin position="64"/>
        <end position="84"/>
    </location>
</feature>
<evidence type="ECO:0000256" key="3">
    <source>
        <dbReference type="ARBA" id="ARBA00007012"/>
    </source>
</evidence>
<dbReference type="PANTHER" id="PTHR46552:SF1">
    <property type="entry name" value="NADH-UBIQUINONE OXIDOREDUCTASE CHAIN 2"/>
    <property type="match status" value="1"/>
</dbReference>
<evidence type="ECO:0000256" key="7">
    <source>
        <dbReference type="ARBA" id="ARBA00022660"/>
    </source>
</evidence>
<dbReference type="PRINTS" id="PR01436">
    <property type="entry name" value="NADHDHGNASE2"/>
</dbReference>
<dbReference type="EC" id="7.1.1.2" evidence="4 18"/>
<reference evidence="20" key="2">
    <citation type="journal article" date="2019" name="Int. J. Biol. Macromol.">
        <title>The complete mitochondrial genome of the largest amphipod, Alicella gigantea: Insight into its phylogenetic relationships and deep sea adaptive characters.</title>
        <authorList>
            <person name="Li J.-y."/>
            <person name="Song Z.-l."/>
            <person name="Yan G.-y."/>
            <person name="He L.-s."/>
        </authorList>
    </citation>
    <scope>NUCLEOTIDE SEQUENCE</scope>
</reference>
<keyword evidence="7 18" id="KW-0679">Respiratory chain</keyword>
<organism evidence="20">
    <name type="scientific">Alicella gigantea</name>
    <dbReference type="NCBI Taxonomy" id="1315966"/>
    <lineage>
        <taxon>Eukaryota</taxon>
        <taxon>Metazoa</taxon>
        <taxon>Ecdysozoa</taxon>
        <taxon>Arthropoda</taxon>
        <taxon>Crustacea</taxon>
        <taxon>Multicrustacea</taxon>
        <taxon>Malacostraca</taxon>
        <taxon>Eumalacostraca</taxon>
        <taxon>Peracarida</taxon>
        <taxon>Amphipoda</taxon>
        <taxon>Amphilochidea</taxon>
        <taxon>Lysianassida</taxon>
        <taxon>Lysianassidira</taxon>
        <taxon>Alicelloidea</taxon>
        <taxon>Alicellidae</taxon>
        <taxon>Alicella</taxon>
    </lineage>
</organism>
<dbReference type="CTD" id="4536"/>
<dbReference type="GO" id="GO:0008137">
    <property type="term" value="F:NADH dehydrogenase (ubiquinone) activity"/>
    <property type="evidence" value="ECO:0007669"/>
    <property type="project" value="UniProtKB-EC"/>
</dbReference>
<evidence type="ECO:0000256" key="4">
    <source>
        <dbReference type="ARBA" id="ARBA00012944"/>
    </source>
</evidence>
<evidence type="ECO:0000256" key="6">
    <source>
        <dbReference type="ARBA" id="ARBA00022448"/>
    </source>
</evidence>
<evidence type="ECO:0000256" key="13">
    <source>
        <dbReference type="ARBA" id="ARBA00023027"/>
    </source>
</evidence>
<evidence type="ECO:0000313" key="20">
    <source>
        <dbReference type="EMBL" id="QAT19471.1"/>
    </source>
</evidence>
<keyword evidence="6" id="KW-0813">Transport</keyword>
<keyword evidence="14 18" id="KW-0830">Ubiquinone</keyword>
<comment type="similarity">
    <text evidence="3 18">Belongs to the complex I subunit 2 family.</text>
</comment>
<evidence type="ECO:0000256" key="17">
    <source>
        <dbReference type="ARBA" id="ARBA00049551"/>
    </source>
</evidence>
<evidence type="ECO:0000256" key="2">
    <source>
        <dbReference type="ARBA" id="ARBA00004448"/>
    </source>
</evidence>
<sequence length="333" mass="36822">MPLANHLPLHPSLPLFLTSILFSILLTISSNSWFIAWIGLEINLISFLPIMISKNNKYSSESALKYFLIQAMASSLIIISTALAPLHEVQPLITIALLLKIGAAPVHQWLPSVVDGLSWTGLSTLLSVQKVNPFILISIIPKTQSLTTMLYLHMTMSAIVGAIGGLSQLSLRKVLAFSSIAHTAWLLSSINISDWVWSSYFLMYTLIMFSVVYTFWSLQMSSINQIMASTQPKSTIMLTIPLLSLGGLPPFTGFVPKLIIIQTLMDTQSSFSLLILLSSTFISLFFYIRLTISNMLMSNSTNTLTLTQMKVQFPLLSINLVGLLIPPLMLLLL</sequence>
<evidence type="ECO:0000256" key="9">
    <source>
        <dbReference type="ARBA" id="ARBA00022792"/>
    </source>
</evidence>
<feature type="transmembrane region" description="Helical" evidence="18">
    <location>
        <begin position="150"/>
        <end position="167"/>
    </location>
</feature>
<comment type="function">
    <text evidence="18">Core subunit of the mitochondrial membrane respiratory chain NADH dehydrogenase (Complex I) which catalyzes electron transfer from NADH through the respiratory chain, using ubiquinone as an electron acceptor. Essential for the catalytic activity and assembly of complex I.</text>
</comment>
<keyword evidence="11 18" id="KW-0249">Electron transport</keyword>
<feature type="transmembrane region" description="Helical" evidence="18">
    <location>
        <begin position="12"/>
        <end position="28"/>
    </location>
</feature>
<evidence type="ECO:0000256" key="10">
    <source>
        <dbReference type="ARBA" id="ARBA00022967"/>
    </source>
</evidence>
<feature type="domain" description="NADH:quinone oxidoreductase/Mrp antiporter transmembrane" evidence="19">
    <location>
        <begin position="92"/>
        <end position="282"/>
    </location>
</feature>
<comment type="function">
    <text evidence="1">Core subunit of the mitochondrial membrane respiratory chain NADH dehydrogenase (Complex I) that is believed to belong to the minimal assembly required for catalysis. Complex I functions in the transfer of electrons from NADH to the respiratory chain. The immediate electron acceptor for the enzyme is believed to be ubiquinone.</text>
</comment>
<name>A0A5B7KSP7_9CRUS</name>
<evidence type="ECO:0000256" key="5">
    <source>
        <dbReference type="ARBA" id="ARBA00021008"/>
    </source>
</evidence>
<evidence type="ECO:0000256" key="14">
    <source>
        <dbReference type="ARBA" id="ARBA00023075"/>
    </source>
</evidence>
<dbReference type="GO" id="GO:0005743">
    <property type="term" value="C:mitochondrial inner membrane"/>
    <property type="evidence" value="ECO:0007669"/>
    <property type="project" value="UniProtKB-SubCell"/>
</dbReference>
<keyword evidence="15 18" id="KW-0496">Mitochondrion</keyword>
<feature type="transmembrane region" description="Helical" evidence="18">
    <location>
        <begin position="236"/>
        <end position="259"/>
    </location>
</feature>
<evidence type="ECO:0000256" key="15">
    <source>
        <dbReference type="ARBA" id="ARBA00023128"/>
    </source>
</evidence>
<comment type="subcellular location">
    <subcellularLocation>
        <location evidence="2 18">Mitochondrion inner membrane</location>
        <topology evidence="2 18">Multi-pass membrane protein</topology>
    </subcellularLocation>
</comment>
<feature type="transmembrane region" description="Helical" evidence="18">
    <location>
        <begin position="271"/>
        <end position="292"/>
    </location>
</feature>
<comment type="catalytic activity">
    <reaction evidence="17 18">
        <text>a ubiquinone + NADH + 5 H(+)(in) = a ubiquinol + NAD(+) + 4 H(+)(out)</text>
        <dbReference type="Rhea" id="RHEA:29091"/>
        <dbReference type="Rhea" id="RHEA-COMP:9565"/>
        <dbReference type="Rhea" id="RHEA-COMP:9566"/>
        <dbReference type="ChEBI" id="CHEBI:15378"/>
        <dbReference type="ChEBI" id="CHEBI:16389"/>
        <dbReference type="ChEBI" id="CHEBI:17976"/>
        <dbReference type="ChEBI" id="CHEBI:57540"/>
        <dbReference type="ChEBI" id="CHEBI:57945"/>
        <dbReference type="EC" id="7.1.1.2"/>
    </reaction>
</comment>
<dbReference type="InterPro" id="IPR001750">
    <property type="entry name" value="ND/Mrp_TM"/>
</dbReference>
<dbReference type="RefSeq" id="YP_009695257.1">
    <property type="nucleotide sequence ID" value="NC_044783.1"/>
</dbReference>
<keyword evidence="9 18" id="KW-0999">Mitochondrion inner membrane</keyword>
<evidence type="ECO:0000256" key="18">
    <source>
        <dbReference type="RuleBase" id="RU003403"/>
    </source>
</evidence>
<feature type="transmembrane region" description="Helical" evidence="18">
    <location>
        <begin position="198"/>
        <end position="216"/>
    </location>
</feature>
<feature type="domain" description="NADH:quinone oxidoreductase/Mrp antiporter transmembrane" evidence="19">
    <location>
        <begin position="30"/>
        <end position="82"/>
    </location>
</feature>
<evidence type="ECO:0000256" key="12">
    <source>
        <dbReference type="ARBA" id="ARBA00022989"/>
    </source>
</evidence>
<evidence type="ECO:0000256" key="1">
    <source>
        <dbReference type="ARBA" id="ARBA00003257"/>
    </source>
</evidence>
<evidence type="ECO:0000259" key="19">
    <source>
        <dbReference type="Pfam" id="PF00361"/>
    </source>
</evidence>
<geneLocation type="mitochondrion" evidence="20"/>
<reference evidence="20" key="1">
    <citation type="submission" date="2018-11" db="EMBL/GenBank/DDBJ databases">
        <authorList>
            <person name="Li J."/>
            <person name="Song Z."/>
            <person name="Yan G."/>
            <person name="He L."/>
        </authorList>
    </citation>
    <scope>NUCLEOTIDE SEQUENCE</scope>
</reference>